<dbReference type="Proteomes" id="UP000004088">
    <property type="component" value="Unassembled WGS sequence"/>
</dbReference>
<name>F0EZF7_9NEIS</name>
<dbReference type="STRING" id="888741.HMPREF9098_1294"/>
<comment type="caution">
    <text evidence="1">The sequence shown here is derived from an EMBL/GenBank/DDBJ whole genome shotgun (WGS) entry which is preliminary data.</text>
</comment>
<dbReference type="HOGENOM" id="CLU_3184712_0_0_4"/>
<accession>F0EZF7</accession>
<keyword evidence="2" id="KW-1185">Reference proteome</keyword>
<dbReference type="EMBL" id="AEWV01000021">
    <property type="protein sequence ID" value="EGC17278.1"/>
    <property type="molecule type" value="Genomic_DNA"/>
</dbReference>
<protein>
    <submittedName>
        <fullName evidence="1">Uncharacterized protein</fullName>
    </submittedName>
</protein>
<proteinExistence type="predicted"/>
<evidence type="ECO:0000313" key="1">
    <source>
        <dbReference type="EMBL" id="EGC17278.1"/>
    </source>
</evidence>
<gene>
    <name evidence="1" type="ORF">HMPREF9098_1294</name>
</gene>
<reference evidence="1 2" key="1">
    <citation type="submission" date="2011-01" db="EMBL/GenBank/DDBJ databases">
        <authorList>
            <person name="Muzny D."/>
            <person name="Qin X."/>
            <person name="Deng J."/>
            <person name="Jiang H."/>
            <person name="Liu Y."/>
            <person name="Qu J."/>
            <person name="Song X.-Z."/>
            <person name="Zhang L."/>
            <person name="Thornton R."/>
            <person name="Coyle M."/>
            <person name="Francisco L."/>
            <person name="Jackson L."/>
            <person name="Javaid M."/>
            <person name="Korchina V."/>
            <person name="Kovar C."/>
            <person name="Mata R."/>
            <person name="Mathew T."/>
            <person name="Ngo R."/>
            <person name="Nguyen L."/>
            <person name="Nguyen N."/>
            <person name="Okwuonu G."/>
            <person name="Ongeri F."/>
            <person name="Pham C."/>
            <person name="Simmons D."/>
            <person name="Wilczek-Boney K."/>
            <person name="Hale W."/>
            <person name="Jakkamsetti A."/>
            <person name="Pham P."/>
            <person name="Ruth R."/>
            <person name="San Lucas F."/>
            <person name="Warren J."/>
            <person name="Zhang J."/>
            <person name="Zhao Z."/>
            <person name="Zhou C."/>
            <person name="Zhu D."/>
            <person name="Lee S."/>
            <person name="Bess C."/>
            <person name="Blankenburg K."/>
            <person name="Forbes L."/>
            <person name="Fu Q."/>
            <person name="Gubbala S."/>
            <person name="Hirani K."/>
            <person name="Jayaseelan J.C."/>
            <person name="Lara F."/>
            <person name="Munidasa M."/>
            <person name="Palculict T."/>
            <person name="Patil S."/>
            <person name="Pu L.-L."/>
            <person name="Saada N."/>
            <person name="Tang L."/>
            <person name="Weissenberger G."/>
            <person name="Zhu Y."/>
            <person name="Hemphill L."/>
            <person name="Shang Y."/>
            <person name="Youmans B."/>
            <person name="Ayvaz T."/>
            <person name="Ross M."/>
            <person name="Santibanez J."/>
            <person name="Aqrawi P."/>
            <person name="Gross S."/>
            <person name="Joshi V."/>
            <person name="Fowler G."/>
            <person name="Nazareth L."/>
            <person name="Reid J."/>
            <person name="Worley K."/>
            <person name="Petrosino J."/>
            <person name="Highlander S."/>
            <person name="Gibbs R."/>
        </authorList>
    </citation>
    <scope>NUCLEOTIDE SEQUENCE [LARGE SCALE GENOMIC DNA]</scope>
    <source>
        <strain evidence="1 2">ATCC 33394</strain>
    </source>
</reference>
<evidence type="ECO:0000313" key="2">
    <source>
        <dbReference type="Proteomes" id="UP000004088"/>
    </source>
</evidence>
<dbReference type="AlphaFoldDB" id="F0EZF7"/>
<organism evidence="1 2">
    <name type="scientific">Kingella denitrificans ATCC 33394</name>
    <dbReference type="NCBI Taxonomy" id="888741"/>
    <lineage>
        <taxon>Bacteria</taxon>
        <taxon>Pseudomonadati</taxon>
        <taxon>Pseudomonadota</taxon>
        <taxon>Betaproteobacteria</taxon>
        <taxon>Neisseriales</taxon>
        <taxon>Neisseriaceae</taxon>
        <taxon>Kingella</taxon>
    </lineage>
</organism>
<sequence>MGLAKLNQKDYFCAAAFIRQHTAARRFSKHGILFMCRLLYNSRKFL</sequence>